<organism evidence="5 6">
    <name type="scientific">Ructibacterium gallinarum</name>
    <dbReference type="NCBI Taxonomy" id="2779355"/>
    <lineage>
        <taxon>Bacteria</taxon>
        <taxon>Bacillati</taxon>
        <taxon>Bacillota</taxon>
        <taxon>Clostridia</taxon>
        <taxon>Eubacteriales</taxon>
        <taxon>Oscillospiraceae</taxon>
        <taxon>Ructibacterium</taxon>
    </lineage>
</organism>
<dbReference type="InterPro" id="IPR017853">
    <property type="entry name" value="GH"/>
</dbReference>
<dbReference type="RefSeq" id="WP_226391448.1">
    <property type="nucleotide sequence ID" value="NZ_JADCKB010000001.1"/>
</dbReference>
<dbReference type="InterPro" id="IPR036779">
    <property type="entry name" value="LysM_dom_sf"/>
</dbReference>
<dbReference type="GO" id="GO:0012505">
    <property type="term" value="C:endomembrane system"/>
    <property type="evidence" value="ECO:0007669"/>
    <property type="project" value="TreeGrafter"/>
</dbReference>
<dbReference type="CDD" id="cd00118">
    <property type="entry name" value="LysM"/>
    <property type="match status" value="2"/>
</dbReference>
<keyword evidence="1" id="KW-0378">Hydrolase</keyword>
<protein>
    <submittedName>
        <fullName evidence="5">LysM peptidoglycan-binding domain-containing protein</fullName>
    </submittedName>
</protein>
<dbReference type="GO" id="GO:0005975">
    <property type="term" value="P:carbohydrate metabolic process"/>
    <property type="evidence" value="ECO:0007669"/>
    <property type="project" value="InterPro"/>
</dbReference>
<dbReference type="InterPro" id="IPR029070">
    <property type="entry name" value="Chitinase_insertion_sf"/>
</dbReference>
<accession>A0A9D5M3S1</accession>
<dbReference type="InterPro" id="IPR041704">
    <property type="entry name" value="CFLE_GH18"/>
</dbReference>
<dbReference type="Proteomes" id="UP000806542">
    <property type="component" value="Unassembled WGS sequence"/>
</dbReference>
<dbReference type="SMART" id="SM00636">
    <property type="entry name" value="Glyco_18"/>
    <property type="match status" value="1"/>
</dbReference>
<dbReference type="InterPro" id="IPR018392">
    <property type="entry name" value="LysM"/>
</dbReference>
<evidence type="ECO:0000256" key="2">
    <source>
        <dbReference type="ARBA" id="ARBA00023295"/>
    </source>
</evidence>
<sequence length="432" mass="49293">MIIYIVKAGDTIYSIAKRYGVNPVHLMADNGLKAEDILVVGQAVVVQIPEKVYTVRQGDTLYAIAKANGISMRQIYRNNLWLKGQALLGRGSTIVLQYQEQWTKGNIMTNSYAYPYINVELLRPQLPFLSWFTPFTYGINTDGGLVQLEDETLLRLAKAYAARPLMHLSTLTEQGGFSNDRASMIFNDTEKQEKLIREIIQTLQEKNYKGLDVDFEFIYPEERYDYITFLQNLRLYLNPMGYPVFSALAPKTSDTQRGVLYEGHDYAGIGAAANMVLLMTYEWGYTYGPPMAVAPIQNVRQVVDYALTRISREKLFLGIPTYGYDWTLPYEKGNPGAPSISPVEAVRLAGKYGAEILFDEKAQAPWFRYADEEGSLHEVWFEDARSILAKLNLVYEYGLVGIGYWNSMREFPQNWVVLNHEFQVTDRPQIAF</sequence>
<dbReference type="CDD" id="cd02874">
    <property type="entry name" value="GH18_CFLE_spore_hydrolase"/>
    <property type="match status" value="1"/>
</dbReference>
<dbReference type="Pfam" id="PF00704">
    <property type="entry name" value="Glyco_hydro_18"/>
    <property type="match status" value="1"/>
</dbReference>
<dbReference type="PANTHER" id="PTHR46066:SF2">
    <property type="entry name" value="CHITINASE DOMAIN-CONTAINING PROTEIN 1"/>
    <property type="match status" value="1"/>
</dbReference>
<feature type="domain" description="GH18" evidence="4">
    <location>
        <begin position="93"/>
        <end position="432"/>
    </location>
</feature>
<dbReference type="GO" id="GO:0016798">
    <property type="term" value="F:hydrolase activity, acting on glycosyl bonds"/>
    <property type="evidence" value="ECO:0007669"/>
    <property type="project" value="UniProtKB-KW"/>
</dbReference>
<name>A0A9D5M3S1_9FIRM</name>
<keyword evidence="6" id="KW-1185">Reference proteome</keyword>
<evidence type="ECO:0000313" key="6">
    <source>
        <dbReference type="Proteomes" id="UP000806542"/>
    </source>
</evidence>
<dbReference type="EMBL" id="JADCKB010000001">
    <property type="protein sequence ID" value="MBE5038882.1"/>
    <property type="molecule type" value="Genomic_DNA"/>
</dbReference>
<dbReference type="PROSITE" id="PS51910">
    <property type="entry name" value="GH18_2"/>
    <property type="match status" value="1"/>
</dbReference>
<dbReference type="InterPro" id="IPR001223">
    <property type="entry name" value="Glyco_hydro18_cat"/>
</dbReference>
<dbReference type="SUPFAM" id="SSF54106">
    <property type="entry name" value="LysM domain"/>
    <property type="match status" value="2"/>
</dbReference>
<evidence type="ECO:0000259" key="3">
    <source>
        <dbReference type="PROSITE" id="PS51782"/>
    </source>
</evidence>
<proteinExistence type="predicted"/>
<dbReference type="InterPro" id="IPR011583">
    <property type="entry name" value="Chitinase_II/V-like_cat"/>
</dbReference>
<feature type="domain" description="LysM" evidence="3">
    <location>
        <begin position="51"/>
        <end position="96"/>
    </location>
</feature>
<dbReference type="Gene3D" id="3.10.350.10">
    <property type="entry name" value="LysM domain"/>
    <property type="match status" value="2"/>
</dbReference>
<dbReference type="GO" id="GO:0070492">
    <property type="term" value="F:oligosaccharide binding"/>
    <property type="evidence" value="ECO:0007669"/>
    <property type="project" value="TreeGrafter"/>
</dbReference>
<dbReference type="GO" id="GO:0008061">
    <property type="term" value="F:chitin binding"/>
    <property type="evidence" value="ECO:0007669"/>
    <property type="project" value="InterPro"/>
</dbReference>
<evidence type="ECO:0000259" key="4">
    <source>
        <dbReference type="PROSITE" id="PS51910"/>
    </source>
</evidence>
<dbReference type="PROSITE" id="PS51782">
    <property type="entry name" value="LYSM"/>
    <property type="match status" value="2"/>
</dbReference>
<dbReference type="Pfam" id="PF01476">
    <property type="entry name" value="LysM"/>
    <property type="match status" value="2"/>
</dbReference>
<feature type="domain" description="LysM" evidence="3">
    <location>
        <begin position="2"/>
        <end position="46"/>
    </location>
</feature>
<gene>
    <name evidence="5" type="ORF">INF28_00175</name>
</gene>
<reference evidence="5" key="1">
    <citation type="submission" date="2020-10" db="EMBL/GenBank/DDBJ databases">
        <title>ChiBAC.</title>
        <authorList>
            <person name="Zenner C."/>
            <person name="Hitch T.C.A."/>
            <person name="Clavel T."/>
        </authorList>
    </citation>
    <scope>NUCLEOTIDE SEQUENCE</scope>
    <source>
        <strain evidence="5">DSM 107454</strain>
    </source>
</reference>
<dbReference type="AlphaFoldDB" id="A0A9D5M3S1"/>
<dbReference type="SMART" id="SM00257">
    <property type="entry name" value="LysM"/>
    <property type="match status" value="2"/>
</dbReference>
<dbReference type="SUPFAM" id="SSF51445">
    <property type="entry name" value="(Trans)glycosidases"/>
    <property type="match status" value="1"/>
</dbReference>
<dbReference type="Gene3D" id="3.20.20.80">
    <property type="entry name" value="Glycosidases"/>
    <property type="match status" value="1"/>
</dbReference>
<dbReference type="Gene3D" id="3.10.50.10">
    <property type="match status" value="1"/>
</dbReference>
<evidence type="ECO:0000256" key="1">
    <source>
        <dbReference type="ARBA" id="ARBA00022801"/>
    </source>
</evidence>
<dbReference type="PANTHER" id="PTHR46066">
    <property type="entry name" value="CHITINASE DOMAIN-CONTAINING PROTEIN 1 FAMILY MEMBER"/>
    <property type="match status" value="1"/>
</dbReference>
<keyword evidence="2" id="KW-0326">Glycosidase</keyword>
<comment type="caution">
    <text evidence="5">The sequence shown here is derived from an EMBL/GenBank/DDBJ whole genome shotgun (WGS) entry which is preliminary data.</text>
</comment>
<evidence type="ECO:0000313" key="5">
    <source>
        <dbReference type="EMBL" id="MBE5038882.1"/>
    </source>
</evidence>